<dbReference type="AlphaFoldDB" id="A0A1R1YS76"/>
<evidence type="ECO:0000256" key="1">
    <source>
        <dbReference type="ARBA" id="ARBA00004496"/>
    </source>
</evidence>
<evidence type="ECO:0000313" key="4">
    <source>
        <dbReference type="EMBL" id="OMJ29720.1"/>
    </source>
</evidence>
<comment type="caution">
    <text evidence="4">The sequence shown here is derived from an EMBL/GenBank/DDBJ whole genome shotgun (WGS) entry which is preliminary data.</text>
</comment>
<proteinExistence type="predicted"/>
<dbReference type="InterPro" id="IPR028133">
    <property type="entry name" value="Dynamitin"/>
</dbReference>
<reference evidence="5" key="1">
    <citation type="submission" date="2017-01" db="EMBL/GenBank/DDBJ databases">
        <authorList>
            <person name="Wang Y."/>
            <person name="White M."/>
            <person name="Kvist S."/>
            <person name="Moncalvo J.-M."/>
        </authorList>
    </citation>
    <scope>NUCLEOTIDE SEQUENCE [LARGE SCALE GENOMIC DNA]</scope>
    <source>
        <strain evidence="5">ID-206-W2</strain>
    </source>
</reference>
<dbReference type="Pfam" id="PF04912">
    <property type="entry name" value="Dynamitin"/>
    <property type="match status" value="1"/>
</dbReference>
<protein>
    <submittedName>
        <fullName evidence="4">Dynactin subunit 2</fullName>
    </submittedName>
</protein>
<evidence type="ECO:0000256" key="3">
    <source>
        <dbReference type="SAM" id="MobiDB-lite"/>
    </source>
</evidence>
<organism evidence="4 5">
    <name type="scientific">Smittium culicis</name>
    <dbReference type="NCBI Taxonomy" id="133412"/>
    <lineage>
        <taxon>Eukaryota</taxon>
        <taxon>Fungi</taxon>
        <taxon>Fungi incertae sedis</taxon>
        <taxon>Zoopagomycota</taxon>
        <taxon>Kickxellomycotina</taxon>
        <taxon>Harpellomycetes</taxon>
        <taxon>Harpellales</taxon>
        <taxon>Legeriomycetaceae</taxon>
        <taxon>Smittium</taxon>
    </lineage>
</organism>
<comment type="subcellular location">
    <subcellularLocation>
        <location evidence="1">Cytoplasm</location>
    </subcellularLocation>
</comment>
<sequence>MSSASSKYANLPDVDFDQPDLYESEDPKVIPDSSENETEDSECKKTSILAAVSSLKKKLDSVSNNPIFFNQSDSLADSSTSWKKYYESVSSDKTSTINTAQRNNTINSVSVAEFERRLSAIENAISPSSDIASTSTHNVPLSVSINELKTKVELLTNPKFLESVSKRAKFASEELDKLSKSKEILSSLASEQDKDATSQDKFQSAQDVLTRANQEKIATLYEKLPSLEPMTLLIPSLLDRLDNLSKLHVKAASVVESFSHVDDFINVTQKSKLSDLTQIVETLQSSIESNSALMVNNVKELEQRMANLSK</sequence>
<dbReference type="GO" id="GO:0005737">
    <property type="term" value="C:cytoplasm"/>
    <property type="evidence" value="ECO:0007669"/>
    <property type="project" value="UniProtKB-SubCell"/>
</dbReference>
<feature type="compositionally biased region" description="Acidic residues" evidence="3">
    <location>
        <begin position="14"/>
        <end position="24"/>
    </location>
</feature>
<evidence type="ECO:0000256" key="2">
    <source>
        <dbReference type="ARBA" id="ARBA00022490"/>
    </source>
</evidence>
<dbReference type="EMBL" id="LSSM01000204">
    <property type="protein sequence ID" value="OMJ29720.1"/>
    <property type="molecule type" value="Genomic_DNA"/>
</dbReference>
<dbReference type="GO" id="GO:0007017">
    <property type="term" value="P:microtubule-based process"/>
    <property type="evidence" value="ECO:0007669"/>
    <property type="project" value="InterPro"/>
</dbReference>
<keyword evidence="2" id="KW-0963">Cytoplasm</keyword>
<feature type="region of interest" description="Disordered" evidence="3">
    <location>
        <begin position="1"/>
        <end position="43"/>
    </location>
</feature>
<gene>
    <name evidence="4" type="ORF">AYI69_g764</name>
</gene>
<dbReference type="Proteomes" id="UP000187429">
    <property type="component" value="Unassembled WGS sequence"/>
</dbReference>
<dbReference type="PANTHER" id="PTHR15346">
    <property type="entry name" value="DYNACTIN SUBUNIT"/>
    <property type="match status" value="1"/>
</dbReference>
<dbReference type="GO" id="GO:0005869">
    <property type="term" value="C:dynactin complex"/>
    <property type="evidence" value="ECO:0007669"/>
    <property type="project" value="InterPro"/>
</dbReference>
<accession>A0A1R1YS76</accession>
<keyword evidence="5" id="KW-1185">Reference proteome</keyword>
<dbReference type="OrthoDB" id="4977at2759"/>
<evidence type="ECO:0000313" key="5">
    <source>
        <dbReference type="Proteomes" id="UP000187429"/>
    </source>
</evidence>
<name>A0A1R1YS76_9FUNG</name>